<evidence type="ECO:0000313" key="4">
    <source>
        <dbReference type="EMBL" id="SFE97835.1"/>
    </source>
</evidence>
<dbReference type="PANTHER" id="PTHR46268">
    <property type="entry name" value="STRESS RESPONSE PROTEIN NHAX"/>
    <property type="match status" value="1"/>
</dbReference>
<evidence type="ECO:0000256" key="2">
    <source>
        <dbReference type="PIRNR" id="PIRNR006276"/>
    </source>
</evidence>
<dbReference type="InterPro" id="IPR014729">
    <property type="entry name" value="Rossmann-like_a/b/a_fold"/>
</dbReference>
<accession>A0A1I2EY95</accession>
<dbReference type="InterPro" id="IPR006016">
    <property type="entry name" value="UspA"/>
</dbReference>
<evidence type="ECO:0000259" key="3">
    <source>
        <dbReference type="Pfam" id="PF00582"/>
    </source>
</evidence>
<dbReference type="Gene3D" id="3.40.50.620">
    <property type="entry name" value="HUPs"/>
    <property type="match status" value="1"/>
</dbReference>
<name>A0A1I2EY95_9BACI</name>
<dbReference type="CDD" id="cd00293">
    <property type="entry name" value="USP-like"/>
    <property type="match status" value="1"/>
</dbReference>
<protein>
    <recommendedName>
        <fullName evidence="2">Universal stress protein</fullName>
    </recommendedName>
</protein>
<dbReference type="RefSeq" id="WP_091663333.1">
    <property type="nucleotide sequence ID" value="NZ_FONT01000007.1"/>
</dbReference>
<dbReference type="SUPFAM" id="SSF52402">
    <property type="entry name" value="Adenine nucleotide alpha hydrolases-like"/>
    <property type="match status" value="1"/>
</dbReference>
<dbReference type="InterPro" id="IPR006015">
    <property type="entry name" value="Universal_stress_UspA"/>
</dbReference>
<dbReference type="Proteomes" id="UP000199516">
    <property type="component" value="Unassembled WGS sequence"/>
</dbReference>
<sequence length="144" mass="15902">MSQYETILVAVDGSNESDKAFQKAMETAANNKAKLIIAHVIDSRAYTTIQQYDRSFLEQAEKHGESLLADYKEKATKYGVEDVKTVMDYGSPRARLPKNIAVEYKVDLIIAGATGLNAVERMMIGSVSESIARKAPCDVLIVRN</sequence>
<dbReference type="PRINTS" id="PR01438">
    <property type="entry name" value="UNVRSLSTRESS"/>
</dbReference>
<dbReference type="PIRSF" id="PIRSF006276">
    <property type="entry name" value="UspA"/>
    <property type="match status" value="1"/>
</dbReference>
<dbReference type="EMBL" id="FONT01000007">
    <property type="protein sequence ID" value="SFE97835.1"/>
    <property type="molecule type" value="Genomic_DNA"/>
</dbReference>
<dbReference type="AlphaFoldDB" id="A0A1I2EY95"/>
<evidence type="ECO:0000256" key="1">
    <source>
        <dbReference type="ARBA" id="ARBA00008791"/>
    </source>
</evidence>
<dbReference type="OrthoDB" id="9789668at2"/>
<dbReference type="STRING" id="930128.SAMN05192532_10797"/>
<reference evidence="4 5" key="1">
    <citation type="submission" date="2016-10" db="EMBL/GenBank/DDBJ databases">
        <authorList>
            <person name="de Groot N.N."/>
        </authorList>
    </citation>
    <scope>NUCLEOTIDE SEQUENCE [LARGE SCALE GENOMIC DNA]</scope>
    <source>
        <strain evidence="4 5">DSM 23995</strain>
    </source>
</reference>
<dbReference type="PANTHER" id="PTHR46268:SF6">
    <property type="entry name" value="UNIVERSAL STRESS PROTEIN UP12"/>
    <property type="match status" value="1"/>
</dbReference>
<evidence type="ECO:0000313" key="5">
    <source>
        <dbReference type="Proteomes" id="UP000199516"/>
    </source>
</evidence>
<organism evidence="4 5">
    <name type="scientific">Alteribacillus iranensis</name>
    <dbReference type="NCBI Taxonomy" id="930128"/>
    <lineage>
        <taxon>Bacteria</taxon>
        <taxon>Bacillati</taxon>
        <taxon>Bacillota</taxon>
        <taxon>Bacilli</taxon>
        <taxon>Bacillales</taxon>
        <taxon>Bacillaceae</taxon>
        <taxon>Alteribacillus</taxon>
    </lineage>
</organism>
<gene>
    <name evidence="4" type="ORF">SAMN05192532_10797</name>
</gene>
<feature type="domain" description="UspA" evidence="3">
    <location>
        <begin position="4"/>
        <end position="143"/>
    </location>
</feature>
<comment type="similarity">
    <text evidence="1 2">Belongs to the universal stress protein A family.</text>
</comment>
<keyword evidence="2" id="KW-0963">Cytoplasm</keyword>
<dbReference type="Pfam" id="PF00582">
    <property type="entry name" value="Usp"/>
    <property type="match status" value="1"/>
</dbReference>
<dbReference type="GO" id="GO:0005737">
    <property type="term" value="C:cytoplasm"/>
    <property type="evidence" value="ECO:0007669"/>
    <property type="project" value="UniProtKB-SubCell"/>
</dbReference>
<keyword evidence="5" id="KW-1185">Reference proteome</keyword>
<comment type="subcellular location">
    <subcellularLocation>
        <location evidence="2">Cytoplasm</location>
    </subcellularLocation>
</comment>
<proteinExistence type="inferred from homology"/>